<dbReference type="SUPFAM" id="SSF52058">
    <property type="entry name" value="L domain-like"/>
    <property type="match status" value="2"/>
</dbReference>
<dbReference type="Proteomes" id="UP001244341">
    <property type="component" value="Chromosome 2b"/>
</dbReference>
<evidence type="ECO:0000313" key="4">
    <source>
        <dbReference type="Proteomes" id="UP001244341"/>
    </source>
</evidence>
<dbReference type="EMBL" id="CP126209">
    <property type="protein sequence ID" value="WIA10583.1"/>
    <property type="molecule type" value="Genomic_DNA"/>
</dbReference>
<sequence length="680" mass="73591">MSDLVYRQQQQQGMQFRAHSTHAAASVPLPEPVVLKDAVFRRKWLQQNCKRIKSLKLQVPSSGYQIWADHNYSFHTMYIHVDAAPLGSLPPQQQQQQQQQRQFQCACMAEGGNGGAAKSSSTSGADDTDSCGKLTAGQYTEQLLSLMACGSLQQLSIAFDLWEPNGRWSCQSASALGRLQDLTVDITVDKVAPTFDPINGLPVEPPSAAQSAVVLKDSFFAGLTALTALRVNIADATLPESFSTQLTGLQQLQLTCTNLTSLPCEISELSQLRVLRLRCAAQLQQLPEEVGSMPDLQELQLGELWQPLLLPASLSSHEALTCLHICVCTSYGNEDGDEPAHPYTMVDGLCAASMQSLQQLLLQRCSFPAGLELGGGSLQQLTMKHCRVGSVDLSGATSLQQLRLADVADLQHIHGVEDLCCLSVLDIRDCRSAQPLPAAAWQQLQQLQEMRLWDVGDLLGCLRSSNLRGLSSVTSMDISLASALSELPASFTALSSLQELRLRWVDLTALPAARDGLQSMRTLRLRECSKLSSIGPISSLTQLSIHGCGKLKRLPGLAGMSSLQELDICRCGALEQLPNSISQLTQLTRLHLSHLPAMKALPEGLCGLTSLQELRVTNCGSIKKARASLTSAGLSLKHRLHSIASGMRKLASRFSPNKCLARCVVLEFAAPQAQLEASVG</sequence>
<gene>
    <name evidence="3" type="ORF">OEZ85_010767</name>
</gene>
<evidence type="ECO:0000256" key="1">
    <source>
        <dbReference type="ARBA" id="ARBA00004430"/>
    </source>
</evidence>
<dbReference type="InterPro" id="IPR057135">
    <property type="entry name" value="At4g27190-like_LRR"/>
</dbReference>
<proteinExistence type="predicted"/>
<name>A0ABY8TQD2_TETOB</name>
<dbReference type="PANTHER" id="PTHR45752">
    <property type="entry name" value="LEUCINE-RICH REPEAT-CONTAINING"/>
    <property type="match status" value="1"/>
</dbReference>
<accession>A0ABY8TQD2</accession>
<dbReference type="Pfam" id="PF23247">
    <property type="entry name" value="LRR_RPS2"/>
    <property type="match status" value="1"/>
</dbReference>
<dbReference type="Gene3D" id="3.80.10.10">
    <property type="entry name" value="Ribonuclease Inhibitor"/>
    <property type="match status" value="3"/>
</dbReference>
<comment type="subcellular location">
    <subcellularLocation>
        <location evidence="1">Cytoplasm</location>
        <location evidence="1">Cytoskeleton</location>
        <location evidence="1">Cilium axoneme</location>
    </subcellularLocation>
</comment>
<evidence type="ECO:0000259" key="2">
    <source>
        <dbReference type="Pfam" id="PF23247"/>
    </source>
</evidence>
<keyword evidence="4" id="KW-1185">Reference proteome</keyword>
<reference evidence="3 4" key="1">
    <citation type="submission" date="2023-05" db="EMBL/GenBank/DDBJ databases">
        <title>A 100% complete, gapless, phased diploid assembly of the Scenedesmus obliquus UTEX 3031 genome.</title>
        <authorList>
            <person name="Biondi T.C."/>
            <person name="Hanschen E.R."/>
            <person name="Kwon T."/>
            <person name="Eng W."/>
            <person name="Kruse C.P.S."/>
            <person name="Koehler S.I."/>
            <person name="Kunde Y."/>
            <person name="Gleasner C.D."/>
            <person name="You Mak K.T."/>
            <person name="Polle J."/>
            <person name="Hovde B.T."/>
            <person name="Starkenburg S.R."/>
        </authorList>
    </citation>
    <scope>NUCLEOTIDE SEQUENCE [LARGE SCALE GENOMIC DNA]</scope>
    <source>
        <strain evidence="3 4">DOE0152z</strain>
    </source>
</reference>
<dbReference type="PANTHER" id="PTHR45752:SF195">
    <property type="entry name" value="LEUCINE-RICH REPEAT (LRR) FAMILY PROTEIN-RELATED"/>
    <property type="match status" value="1"/>
</dbReference>
<evidence type="ECO:0000313" key="3">
    <source>
        <dbReference type="EMBL" id="WIA10583.1"/>
    </source>
</evidence>
<organism evidence="3 4">
    <name type="scientific">Tetradesmus obliquus</name>
    <name type="common">Green alga</name>
    <name type="synonym">Acutodesmus obliquus</name>
    <dbReference type="NCBI Taxonomy" id="3088"/>
    <lineage>
        <taxon>Eukaryota</taxon>
        <taxon>Viridiplantae</taxon>
        <taxon>Chlorophyta</taxon>
        <taxon>core chlorophytes</taxon>
        <taxon>Chlorophyceae</taxon>
        <taxon>CS clade</taxon>
        <taxon>Sphaeropleales</taxon>
        <taxon>Scenedesmaceae</taxon>
        <taxon>Tetradesmus</taxon>
    </lineage>
</organism>
<feature type="domain" description="Disease resistance protein At4g27190-like leucine-rich repeats" evidence="2">
    <location>
        <begin position="537"/>
        <end position="624"/>
    </location>
</feature>
<protein>
    <recommendedName>
        <fullName evidence="2">Disease resistance protein At4g27190-like leucine-rich repeats domain-containing protein</fullName>
    </recommendedName>
</protein>
<dbReference type="InterPro" id="IPR032675">
    <property type="entry name" value="LRR_dom_sf"/>
</dbReference>
<dbReference type="InterPro" id="IPR050715">
    <property type="entry name" value="LRR-SigEffector_domain"/>
</dbReference>